<proteinExistence type="predicted"/>
<sequence length="418" mass="47501">MVDFNLQPGVRLHVEPTSRFHVNRILINFATPQTADNSAARNLLANLLETSTAVYPTQTAFAKALNHLYGADASASVSRIGYAHTLRVRADAVDDRFAQPGIFASLVDILYQMIFRPLITDGAFDAATFKTQRRNVANELASIKENKQYYAAWQLDRLYYDQSSLMRIPSYGRLEDLDKLTPASLVETYYDMLAHDQVDIFVYGNVDPQTVLDLFRQWPLSPRQSPLPNDIYYRQPFHHRVRELSERQDVNQAKLNLAYHFPVFYRDENYYAALVMNGILGGTPYSKLFANVREKASLAYYASSQLRLFSSHLAIQTGIDAKNYHQARQLIEAQVKAVQQGDFSETVMQEVKDALINQYQTGLDAPGGIVEHWLVDCMSNRLPAENVIESLQQVTKEQVANLAKKLQLQAVYFLDGEE</sequence>
<dbReference type="SUPFAM" id="SSF63411">
    <property type="entry name" value="LuxS/MPP-like metallohydrolase"/>
    <property type="match status" value="2"/>
</dbReference>
<dbReference type="Proteomes" id="UP000365705">
    <property type="component" value="Unassembled WGS sequence"/>
</dbReference>
<name>A0A508YNS5_LIMMU</name>
<evidence type="ECO:0000259" key="1">
    <source>
        <dbReference type="Pfam" id="PF05193"/>
    </source>
</evidence>
<dbReference type="PANTHER" id="PTHR11851:SF186">
    <property type="entry name" value="INACTIVE METALLOPROTEASE YMFF-RELATED"/>
    <property type="match status" value="1"/>
</dbReference>
<dbReference type="InterPro" id="IPR011249">
    <property type="entry name" value="Metalloenz_LuxS/M16"/>
</dbReference>
<dbReference type="InterPro" id="IPR050361">
    <property type="entry name" value="MPP/UQCRC_Complex"/>
</dbReference>
<dbReference type="NCBIfam" id="NF047422">
    <property type="entry name" value="YfmF_fam"/>
    <property type="match status" value="1"/>
</dbReference>
<evidence type="ECO:0000313" key="3">
    <source>
        <dbReference type="Proteomes" id="UP000365705"/>
    </source>
</evidence>
<dbReference type="Gene3D" id="3.30.830.10">
    <property type="entry name" value="Metalloenzyme, LuxS/M16 peptidase-like"/>
    <property type="match status" value="2"/>
</dbReference>
<gene>
    <name evidence="2" type="ORF">LMUP508_01237</name>
</gene>
<accession>A0A508YNS5</accession>
<protein>
    <recommendedName>
        <fullName evidence="1">Peptidase M16 C-terminal domain-containing protein</fullName>
    </recommendedName>
</protein>
<dbReference type="RefSeq" id="WP_143113092.1">
    <property type="nucleotide sequence ID" value="NZ_CABFNH010000015.1"/>
</dbReference>
<dbReference type="PANTHER" id="PTHR11851">
    <property type="entry name" value="METALLOPROTEASE"/>
    <property type="match status" value="1"/>
</dbReference>
<evidence type="ECO:0000313" key="2">
    <source>
        <dbReference type="EMBL" id="VTZ90614.1"/>
    </source>
</evidence>
<feature type="domain" description="Peptidase M16 C-terminal" evidence="1">
    <location>
        <begin position="179"/>
        <end position="355"/>
    </location>
</feature>
<dbReference type="AlphaFoldDB" id="A0A508YNS5"/>
<organism evidence="2 3">
    <name type="scientific">Limosilactobacillus mucosae</name>
    <name type="common">Lactobacillus mucosae</name>
    <dbReference type="NCBI Taxonomy" id="97478"/>
    <lineage>
        <taxon>Bacteria</taxon>
        <taxon>Bacillati</taxon>
        <taxon>Bacillota</taxon>
        <taxon>Bacilli</taxon>
        <taxon>Lactobacillales</taxon>
        <taxon>Lactobacillaceae</taxon>
        <taxon>Limosilactobacillus</taxon>
    </lineage>
</organism>
<dbReference type="GO" id="GO:0046872">
    <property type="term" value="F:metal ion binding"/>
    <property type="evidence" value="ECO:0007669"/>
    <property type="project" value="InterPro"/>
</dbReference>
<dbReference type="EMBL" id="CABFNH010000015">
    <property type="protein sequence ID" value="VTZ90614.1"/>
    <property type="molecule type" value="Genomic_DNA"/>
</dbReference>
<dbReference type="Pfam" id="PF05193">
    <property type="entry name" value="Peptidase_M16_C"/>
    <property type="match status" value="1"/>
</dbReference>
<reference evidence="2 3" key="1">
    <citation type="submission" date="2019-06" db="EMBL/GenBank/DDBJ databases">
        <authorList>
            <person name="Rodrigo-Torres L."/>
            <person name="Arahal R. D."/>
            <person name="Lucena T."/>
        </authorList>
    </citation>
    <scope>NUCLEOTIDE SEQUENCE [LARGE SCALE GENOMIC DNA]</scope>
    <source>
        <strain evidence="2 3">INIA P508</strain>
    </source>
</reference>
<dbReference type="InterPro" id="IPR007863">
    <property type="entry name" value="Peptidase_M16_C"/>
</dbReference>